<dbReference type="Pfam" id="PF13193">
    <property type="entry name" value="AMP-binding_C"/>
    <property type="match status" value="1"/>
</dbReference>
<comment type="caution">
    <text evidence="3">The sequence shown here is derived from an EMBL/GenBank/DDBJ whole genome shotgun (WGS) entry which is preliminary data.</text>
</comment>
<dbReference type="SUPFAM" id="SSF56801">
    <property type="entry name" value="Acetyl-CoA synthetase-like"/>
    <property type="match status" value="1"/>
</dbReference>
<dbReference type="PROSITE" id="PS00455">
    <property type="entry name" value="AMP_BINDING"/>
    <property type="match status" value="1"/>
</dbReference>
<dbReference type="Proteomes" id="UP000697998">
    <property type="component" value="Unassembled WGS sequence"/>
</dbReference>
<evidence type="ECO:0000313" key="4">
    <source>
        <dbReference type="Proteomes" id="UP000697998"/>
    </source>
</evidence>
<gene>
    <name evidence="3" type="ORF">IPJ27_06460</name>
</gene>
<dbReference type="InterPro" id="IPR025110">
    <property type="entry name" value="AMP-bd_C"/>
</dbReference>
<evidence type="ECO:0000259" key="2">
    <source>
        <dbReference type="Pfam" id="PF13193"/>
    </source>
</evidence>
<organism evidence="3 4">
    <name type="scientific">Candidatus Accumulibacter proximus</name>
    <dbReference type="NCBI Taxonomy" id="2954385"/>
    <lineage>
        <taxon>Bacteria</taxon>
        <taxon>Pseudomonadati</taxon>
        <taxon>Pseudomonadota</taxon>
        <taxon>Betaproteobacteria</taxon>
        <taxon>Candidatus Accumulibacter</taxon>
    </lineage>
</organism>
<dbReference type="Gene3D" id="3.40.50.12780">
    <property type="entry name" value="N-terminal domain of ligase-like"/>
    <property type="match status" value="1"/>
</dbReference>
<dbReference type="AlphaFoldDB" id="A0A935PW50"/>
<sequence>MPASIPRYLAEIAQRLPEKTAIISPSRSITFGELYNESMATAECLREMGLNTGDRVGICMEKTVDQAIAILGVLCANAAVVPILPRLKGPNIRHIMENSGMAAMITDADRLQEVSDFADITRLITGHGEISNDWPNLPYLRRFIKPRNFFDRIGNDNAAIIYSSGSTGRPKGILISQRNLAEGADIVAEYLGTNEADRIGSVLSLNFDYGMNQLWQTIRKGCTLVLHELALPNDLFAMMTKERITALPVMPVIITKMFDRRLKVRTSAFDLSSLRYVCSTGGRLSTDMIDDLRGAFPHAQIFSMFGLTEAFRSTYLPPDKLATHPASVGSSIPDCQVMVLDDHGDECPAHVVGELVHRGATVTKGYWNDPENTARTFRSHPRFPGETLVFSGDRVYRDEDGFIYFVARADDMIKTKGFRVSPTEVESEVVRHPDIVDAVAFAVPNISVGEDVGCAYTTVNGKALSEPVFRQFLKSNLPNHMVPATLVHFDSFPILGNAGKLDRKLIKQVAHERLGLAEVAREPSEVVSPGA</sequence>
<dbReference type="InterPro" id="IPR045851">
    <property type="entry name" value="AMP-bd_C_sf"/>
</dbReference>
<dbReference type="GO" id="GO:0016877">
    <property type="term" value="F:ligase activity, forming carbon-sulfur bonds"/>
    <property type="evidence" value="ECO:0007669"/>
    <property type="project" value="UniProtKB-ARBA"/>
</dbReference>
<feature type="domain" description="AMP-dependent synthetase/ligase" evidence="1">
    <location>
        <begin position="11"/>
        <end position="367"/>
    </location>
</feature>
<evidence type="ECO:0000313" key="3">
    <source>
        <dbReference type="EMBL" id="MBK7674429.1"/>
    </source>
</evidence>
<evidence type="ECO:0000259" key="1">
    <source>
        <dbReference type="Pfam" id="PF00501"/>
    </source>
</evidence>
<dbReference type="InterPro" id="IPR000873">
    <property type="entry name" value="AMP-dep_synth/lig_dom"/>
</dbReference>
<dbReference type="Pfam" id="PF00501">
    <property type="entry name" value="AMP-binding"/>
    <property type="match status" value="1"/>
</dbReference>
<dbReference type="EMBL" id="JADJMH010000004">
    <property type="protein sequence ID" value="MBK7674429.1"/>
    <property type="molecule type" value="Genomic_DNA"/>
</dbReference>
<protein>
    <submittedName>
        <fullName evidence="3">AMP-binding protein</fullName>
    </submittedName>
</protein>
<proteinExistence type="predicted"/>
<name>A0A935PW50_9PROT</name>
<dbReference type="Gene3D" id="3.30.300.30">
    <property type="match status" value="1"/>
</dbReference>
<dbReference type="PANTHER" id="PTHR43767">
    <property type="entry name" value="LONG-CHAIN-FATTY-ACID--COA LIGASE"/>
    <property type="match status" value="1"/>
</dbReference>
<accession>A0A935PW50</accession>
<dbReference type="InterPro" id="IPR020845">
    <property type="entry name" value="AMP-binding_CS"/>
</dbReference>
<dbReference type="InterPro" id="IPR042099">
    <property type="entry name" value="ANL_N_sf"/>
</dbReference>
<dbReference type="PANTHER" id="PTHR43767:SF10">
    <property type="entry name" value="SURFACTIN SYNTHASE SUBUNIT 1"/>
    <property type="match status" value="1"/>
</dbReference>
<feature type="domain" description="AMP-binding enzyme C-terminal" evidence="2">
    <location>
        <begin position="424"/>
        <end position="493"/>
    </location>
</feature>
<dbReference type="InterPro" id="IPR050237">
    <property type="entry name" value="ATP-dep_AMP-bd_enzyme"/>
</dbReference>
<reference evidence="3 4" key="1">
    <citation type="submission" date="2020-10" db="EMBL/GenBank/DDBJ databases">
        <title>Connecting structure to function with the recovery of over 1000 high-quality activated sludge metagenome-assembled genomes encoding full-length rRNA genes using long-read sequencing.</title>
        <authorList>
            <person name="Singleton C.M."/>
            <person name="Petriglieri F."/>
            <person name="Kristensen J.M."/>
            <person name="Kirkegaard R.H."/>
            <person name="Michaelsen T.Y."/>
            <person name="Andersen M.H."/>
            <person name="Karst S.M."/>
            <person name="Dueholm M.S."/>
            <person name="Nielsen P.H."/>
            <person name="Albertsen M."/>
        </authorList>
    </citation>
    <scope>NUCLEOTIDE SEQUENCE [LARGE SCALE GENOMIC DNA]</scope>
    <source>
        <strain evidence="3">EsbW_18-Q3-R4-48_BATAC.285</strain>
    </source>
</reference>